<accession>A0A5E4FUE7</accession>
<dbReference type="PANTHER" id="PTHR10775">
    <property type="entry name" value="OS08G0208400 PROTEIN"/>
    <property type="match status" value="1"/>
</dbReference>
<dbReference type="AlphaFoldDB" id="A0A5E4FUE7"/>
<reference evidence="2" key="1">
    <citation type="journal article" date="2020" name="Plant J.">
        <title>Transposons played a major role in the diversification between the closely related almond and peach genomes: results from the almond genome sequence.</title>
        <authorList>
            <person name="Alioto T."/>
            <person name="Alexiou K.G."/>
            <person name="Bardil A."/>
            <person name="Barteri F."/>
            <person name="Castanera R."/>
            <person name="Cruz F."/>
            <person name="Dhingra A."/>
            <person name="Duval H."/>
            <person name="Fernandez I Marti A."/>
            <person name="Frias L."/>
            <person name="Galan B."/>
            <person name="Garcia J.L."/>
            <person name="Howad W."/>
            <person name="Gomez-Garrido J."/>
            <person name="Gut M."/>
            <person name="Julca I."/>
            <person name="Morata J."/>
            <person name="Puigdomenech P."/>
            <person name="Ribeca P."/>
            <person name="Rubio Cabetas M.J."/>
            <person name="Vlasova A."/>
            <person name="Wirthensohn M."/>
            <person name="Garcia-Mas J."/>
            <person name="Gabaldon T."/>
            <person name="Casacuberta J.M."/>
            <person name="Arus P."/>
        </authorList>
    </citation>
    <scope>NUCLEOTIDE SEQUENCE [LARGE SCALE GENOMIC DNA]</scope>
    <source>
        <strain evidence="2">cv. Texas</strain>
    </source>
</reference>
<evidence type="ECO:0000313" key="1">
    <source>
        <dbReference type="EMBL" id="VVA30990.1"/>
    </source>
</evidence>
<dbReference type="EMBL" id="CABIKO010000204">
    <property type="protein sequence ID" value="VVA30990.1"/>
    <property type="molecule type" value="Genomic_DNA"/>
</dbReference>
<dbReference type="PANTHER" id="PTHR10775:SF179">
    <property type="entry name" value="TRANSPOSON, EN_SPM-LIKE, TRANSPOSASE-ASSOCIATED DOMAIN PROTEIN"/>
    <property type="match status" value="1"/>
</dbReference>
<proteinExistence type="predicted"/>
<sequence length="107" mass="12049">VLLWTINDFSAYGNLCGCVVKGYKACPICGGDTPSHRLKNDHNICYIGHRKWLPTYHPYRRQRTALPEYDTPPEPLTGEEVLQMVEGINYKWGSKKGGSVGENHGDK</sequence>
<protein>
    <submittedName>
        <fullName evidence="1">PREDICTED: transposase</fullName>
    </submittedName>
</protein>
<feature type="non-terminal residue" evidence="1">
    <location>
        <position position="1"/>
    </location>
</feature>
<evidence type="ECO:0000313" key="2">
    <source>
        <dbReference type="Proteomes" id="UP000327085"/>
    </source>
</evidence>
<gene>
    <name evidence="1" type="ORF">ALMOND_2B007700</name>
</gene>
<dbReference type="Proteomes" id="UP000327085">
    <property type="component" value="Chromosome 6"/>
</dbReference>
<dbReference type="InterPro" id="IPR004242">
    <property type="entry name" value="Transposase_21"/>
</dbReference>
<organism evidence="1 2">
    <name type="scientific">Prunus dulcis</name>
    <name type="common">Almond</name>
    <name type="synonym">Amygdalus dulcis</name>
    <dbReference type="NCBI Taxonomy" id="3755"/>
    <lineage>
        <taxon>Eukaryota</taxon>
        <taxon>Viridiplantae</taxon>
        <taxon>Streptophyta</taxon>
        <taxon>Embryophyta</taxon>
        <taxon>Tracheophyta</taxon>
        <taxon>Spermatophyta</taxon>
        <taxon>Magnoliopsida</taxon>
        <taxon>eudicotyledons</taxon>
        <taxon>Gunneridae</taxon>
        <taxon>Pentapetalae</taxon>
        <taxon>rosids</taxon>
        <taxon>fabids</taxon>
        <taxon>Rosales</taxon>
        <taxon>Rosaceae</taxon>
        <taxon>Amygdaloideae</taxon>
        <taxon>Amygdaleae</taxon>
        <taxon>Prunus</taxon>
    </lineage>
</organism>
<feature type="non-terminal residue" evidence="1">
    <location>
        <position position="107"/>
    </location>
</feature>
<dbReference type="OMA" id="NDHNICY"/>
<name>A0A5E4FUE7_PRUDU</name>
<dbReference type="Pfam" id="PF02992">
    <property type="entry name" value="Transposase_21"/>
    <property type="match status" value="1"/>
</dbReference>
<dbReference type="InParanoid" id="A0A5E4FUE7"/>
<dbReference type="Gramene" id="VVA30990">
    <property type="protein sequence ID" value="VVA30990"/>
    <property type="gene ID" value="Prudul26B007700"/>
</dbReference>